<evidence type="ECO:0000256" key="1">
    <source>
        <dbReference type="SAM" id="Phobius"/>
    </source>
</evidence>
<evidence type="ECO:0000313" key="2">
    <source>
        <dbReference type="EMBL" id="SDZ17649.1"/>
    </source>
</evidence>
<gene>
    <name evidence="2" type="ORF">SAMN05444365_106165</name>
</gene>
<proteinExistence type="predicted"/>
<protein>
    <submittedName>
        <fullName evidence="2">Uncharacterized conserved protein, contains PQ loop repeat</fullName>
    </submittedName>
</protein>
<keyword evidence="1" id="KW-0812">Transmembrane</keyword>
<dbReference type="OrthoDB" id="3820288at2"/>
<dbReference type="EMBL" id="FNPH01000006">
    <property type="protein sequence ID" value="SDZ17649.1"/>
    <property type="molecule type" value="Genomic_DNA"/>
</dbReference>
<feature type="transmembrane region" description="Helical" evidence="1">
    <location>
        <begin position="6"/>
        <end position="24"/>
    </location>
</feature>
<dbReference type="Proteomes" id="UP000242415">
    <property type="component" value="Unassembled WGS sequence"/>
</dbReference>
<accession>A0A1H3QY61</accession>
<keyword evidence="1" id="KW-0472">Membrane</keyword>
<feature type="transmembrane region" description="Helical" evidence="1">
    <location>
        <begin position="36"/>
        <end position="55"/>
    </location>
</feature>
<dbReference type="AlphaFoldDB" id="A0A1H3QY61"/>
<name>A0A1H3QY61_9ACTN</name>
<keyword evidence="1" id="KW-1133">Transmembrane helix</keyword>
<keyword evidence="3" id="KW-1185">Reference proteome</keyword>
<dbReference type="Gene3D" id="1.20.1280.290">
    <property type="match status" value="1"/>
</dbReference>
<dbReference type="STRING" id="405436.SAMN05444365_106165"/>
<reference evidence="3" key="1">
    <citation type="submission" date="2016-10" db="EMBL/GenBank/DDBJ databases">
        <authorList>
            <person name="Varghese N."/>
            <person name="Submissions S."/>
        </authorList>
    </citation>
    <scope>NUCLEOTIDE SEQUENCE [LARGE SCALE GENOMIC DNA]</scope>
    <source>
        <strain evidence="3">DSM 45245</strain>
    </source>
</reference>
<sequence>MSALTLLGITGNVLSTVAIFPHLAQAIRERRPSGSAFGWSLGALCGLLWLTYGILTQNLIVGAPGWITVPVGAALGFWCWKSERGPVMALVAPSLAPAPAPAVAPATPAVVAATPDQAGIPRQSAAATLTMPKLTPSCTPPRQQLRRAPAVRARAAAGRRQY</sequence>
<organism evidence="2 3">
    <name type="scientific">Micromonospora pattaloongensis</name>
    <dbReference type="NCBI Taxonomy" id="405436"/>
    <lineage>
        <taxon>Bacteria</taxon>
        <taxon>Bacillati</taxon>
        <taxon>Actinomycetota</taxon>
        <taxon>Actinomycetes</taxon>
        <taxon>Micromonosporales</taxon>
        <taxon>Micromonosporaceae</taxon>
        <taxon>Micromonospora</taxon>
    </lineage>
</organism>
<dbReference type="RefSeq" id="WP_091558732.1">
    <property type="nucleotide sequence ID" value="NZ_FNPH01000006.1"/>
</dbReference>
<feature type="transmembrane region" description="Helical" evidence="1">
    <location>
        <begin position="61"/>
        <end position="80"/>
    </location>
</feature>
<evidence type="ECO:0000313" key="3">
    <source>
        <dbReference type="Proteomes" id="UP000242415"/>
    </source>
</evidence>